<dbReference type="Gene3D" id="3.90.226.10">
    <property type="entry name" value="2-enoyl-CoA Hydratase, Chain A, domain 1"/>
    <property type="match status" value="1"/>
</dbReference>
<evidence type="ECO:0000256" key="5">
    <source>
        <dbReference type="ARBA" id="ARBA00023128"/>
    </source>
</evidence>
<keyword evidence="5" id="KW-0496">Mitochondrion</keyword>
<evidence type="ECO:0000256" key="4">
    <source>
        <dbReference type="ARBA" id="ARBA00023098"/>
    </source>
</evidence>
<reference evidence="8 9" key="1">
    <citation type="submission" date="2020-04" db="EMBL/GenBank/DDBJ databases">
        <authorList>
            <person name="Alioto T."/>
            <person name="Alioto T."/>
            <person name="Gomez Garrido J."/>
        </authorList>
    </citation>
    <scope>NUCLEOTIDE SEQUENCE [LARGE SCALE GENOMIC DNA]</scope>
</reference>
<evidence type="ECO:0000313" key="9">
    <source>
        <dbReference type="Proteomes" id="UP000494165"/>
    </source>
</evidence>
<keyword evidence="2" id="KW-0276">Fatty acid metabolism</keyword>
<gene>
    <name evidence="8" type="ORF">CLODIP_2_CD05541</name>
</gene>
<dbReference type="AlphaFoldDB" id="A0A8S1CBU9"/>
<dbReference type="InterPro" id="IPR014748">
    <property type="entry name" value="Enoyl-CoA_hydra_C"/>
</dbReference>
<sequence length="280" mass="30487">MMAFSGFSNRFLSIARRFSTSSSCKGYNNLTTMKNDIKGVRKITMSNPKKRNALSYQMMEDLIDDIALGDDDPSLRCIVIAAEGHVFSAGHDLKELSQSGMPEKVFEMCSSLMAAIRNSPVPIISVVNGLAAAAGCQLAAASDIVVCSEKSSFSTPGGNFGLFCSTPGVALVRVVPRQFANLMLYTGEPISAQQALQTGLVAKVCEESQLDEEVIKIANAIMLKPRDVVALGKRFLNQQVEMDVISAFRLGEKVMVQNLEYANAQEGLTSFIEKRKPKWK</sequence>
<dbReference type="OrthoDB" id="2139957at2759"/>
<dbReference type="GO" id="GO:0006631">
    <property type="term" value="P:fatty acid metabolic process"/>
    <property type="evidence" value="ECO:0007669"/>
    <property type="project" value="UniProtKB-KW"/>
</dbReference>
<comment type="function">
    <text evidence="6">May play a role in fatty acid biosynthesis and insulin sensitivity.</text>
</comment>
<dbReference type="SUPFAM" id="SSF52096">
    <property type="entry name" value="ClpP/crotonase"/>
    <property type="match status" value="1"/>
</dbReference>
<evidence type="ECO:0000256" key="2">
    <source>
        <dbReference type="ARBA" id="ARBA00022832"/>
    </source>
</evidence>
<dbReference type="PANTHER" id="PTHR43602:SF1">
    <property type="entry name" value="ENOYL-COA HYDRATASE DOMAIN-CONTAINING PROTEIN 3, MITOCHONDRIAL"/>
    <property type="match status" value="1"/>
</dbReference>
<dbReference type="Pfam" id="PF00378">
    <property type="entry name" value="ECH_1"/>
    <property type="match status" value="1"/>
</dbReference>
<keyword evidence="4" id="KW-0443">Lipid metabolism</keyword>
<dbReference type="Proteomes" id="UP000494165">
    <property type="component" value="Unassembled WGS sequence"/>
</dbReference>
<dbReference type="CDD" id="cd06558">
    <property type="entry name" value="crotonase-like"/>
    <property type="match status" value="1"/>
</dbReference>
<dbReference type="InterPro" id="IPR052377">
    <property type="entry name" value="Mitochondrial_ECH-domain"/>
</dbReference>
<dbReference type="InterPro" id="IPR001753">
    <property type="entry name" value="Enoyl-CoA_hydra/iso"/>
</dbReference>
<comment type="caution">
    <text evidence="8">The sequence shown here is derived from an EMBL/GenBank/DDBJ whole genome shotgun (WGS) entry which is preliminary data.</text>
</comment>
<dbReference type="InterPro" id="IPR029045">
    <property type="entry name" value="ClpP/crotonase-like_dom_sf"/>
</dbReference>
<name>A0A8S1CBU9_9INSE</name>
<evidence type="ECO:0000256" key="3">
    <source>
        <dbReference type="ARBA" id="ARBA00022946"/>
    </source>
</evidence>
<evidence type="ECO:0000256" key="1">
    <source>
        <dbReference type="ARBA" id="ARBA00004173"/>
    </source>
</evidence>
<evidence type="ECO:0000313" key="8">
    <source>
        <dbReference type="EMBL" id="CAB3365566.1"/>
    </source>
</evidence>
<dbReference type="Gene3D" id="1.10.12.10">
    <property type="entry name" value="Lyase 2-enoyl-coa Hydratase, Chain A, domain 2"/>
    <property type="match status" value="1"/>
</dbReference>
<organism evidence="8 9">
    <name type="scientific">Cloeon dipterum</name>
    <dbReference type="NCBI Taxonomy" id="197152"/>
    <lineage>
        <taxon>Eukaryota</taxon>
        <taxon>Metazoa</taxon>
        <taxon>Ecdysozoa</taxon>
        <taxon>Arthropoda</taxon>
        <taxon>Hexapoda</taxon>
        <taxon>Insecta</taxon>
        <taxon>Pterygota</taxon>
        <taxon>Palaeoptera</taxon>
        <taxon>Ephemeroptera</taxon>
        <taxon>Pisciforma</taxon>
        <taxon>Baetidae</taxon>
        <taxon>Cloeon</taxon>
    </lineage>
</organism>
<dbReference type="GO" id="GO:0016836">
    <property type="term" value="F:hydro-lyase activity"/>
    <property type="evidence" value="ECO:0007669"/>
    <property type="project" value="TreeGrafter"/>
</dbReference>
<dbReference type="EMBL" id="CADEPI010000021">
    <property type="protein sequence ID" value="CAB3365566.1"/>
    <property type="molecule type" value="Genomic_DNA"/>
</dbReference>
<evidence type="ECO:0000256" key="7">
    <source>
        <dbReference type="ARBA" id="ARBA00040545"/>
    </source>
</evidence>
<accession>A0A8S1CBU9</accession>
<protein>
    <recommendedName>
        <fullName evidence="7">Enoyl-CoA hydratase domain-containing protein 3, mitochondrial</fullName>
    </recommendedName>
</protein>
<dbReference type="GO" id="GO:0005739">
    <property type="term" value="C:mitochondrion"/>
    <property type="evidence" value="ECO:0007669"/>
    <property type="project" value="UniProtKB-SubCell"/>
</dbReference>
<keyword evidence="3" id="KW-0809">Transit peptide</keyword>
<proteinExistence type="predicted"/>
<keyword evidence="9" id="KW-1185">Reference proteome</keyword>
<comment type="subcellular location">
    <subcellularLocation>
        <location evidence="1">Mitochondrion</location>
    </subcellularLocation>
</comment>
<dbReference type="PANTHER" id="PTHR43602">
    <property type="match status" value="1"/>
</dbReference>
<evidence type="ECO:0000256" key="6">
    <source>
        <dbReference type="ARBA" id="ARBA00037410"/>
    </source>
</evidence>